<dbReference type="NCBIfam" id="TIGR00747">
    <property type="entry name" value="fabH"/>
    <property type="match status" value="1"/>
</dbReference>
<protein>
    <recommendedName>
        <fullName evidence="9">Beta-ketoacyl-[acyl-carrier-protein] synthase III</fullName>
        <shortName evidence="9">Beta-ketoacyl-ACP synthase III</shortName>
        <shortName evidence="9">KAS III</shortName>
        <ecNumber evidence="9">2.3.1.180</ecNumber>
    </recommendedName>
    <alternativeName>
        <fullName evidence="9">3-oxoacyl-[acyl-carrier-protein] synthase 3</fullName>
    </alternativeName>
    <alternativeName>
        <fullName evidence="9">3-oxoacyl-[acyl-carrier-protein] synthase III</fullName>
    </alternativeName>
</protein>
<dbReference type="HAMAP" id="MF_01815">
    <property type="entry name" value="FabH"/>
    <property type="match status" value="1"/>
</dbReference>
<dbReference type="Pfam" id="PF08541">
    <property type="entry name" value="ACP_syn_III_C"/>
    <property type="match status" value="1"/>
</dbReference>
<evidence type="ECO:0000256" key="9">
    <source>
        <dbReference type="HAMAP-Rule" id="MF_01815"/>
    </source>
</evidence>
<evidence type="ECO:0000256" key="2">
    <source>
        <dbReference type="ARBA" id="ARBA00022490"/>
    </source>
</evidence>
<feature type="domain" description="Beta-ketoacyl-[acyl-carrier-protein] synthase III C-terminal" evidence="11">
    <location>
        <begin position="229"/>
        <end position="317"/>
    </location>
</feature>
<evidence type="ECO:0000256" key="3">
    <source>
        <dbReference type="ARBA" id="ARBA00022516"/>
    </source>
</evidence>
<keyword evidence="4 9" id="KW-0808">Transferase</keyword>
<dbReference type="PANTHER" id="PTHR34069:SF2">
    <property type="entry name" value="BETA-KETOACYL-[ACYL-CARRIER-PROTEIN] SYNTHASE III"/>
    <property type="match status" value="1"/>
</dbReference>
<dbReference type="PANTHER" id="PTHR34069">
    <property type="entry name" value="3-OXOACYL-[ACYL-CARRIER-PROTEIN] SYNTHASE 3"/>
    <property type="match status" value="1"/>
</dbReference>
<dbReference type="InterPro" id="IPR004655">
    <property type="entry name" value="FabH"/>
</dbReference>
<comment type="caution">
    <text evidence="13">The sequence shown here is derived from an EMBL/GenBank/DDBJ whole genome shotgun (WGS) entry which is preliminary data.</text>
</comment>
<comment type="subcellular location">
    <subcellularLocation>
        <location evidence="9">Cytoplasm</location>
    </subcellularLocation>
</comment>
<gene>
    <name evidence="9 13" type="primary">fabH</name>
    <name evidence="13" type="ORF">GCM10008938_18300</name>
</gene>
<dbReference type="CDD" id="cd00830">
    <property type="entry name" value="KAS_III"/>
    <property type="match status" value="1"/>
</dbReference>
<dbReference type="SUPFAM" id="SSF53901">
    <property type="entry name" value="Thiolase-like"/>
    <property type="match status" value="1"/>
</dbReference>
<dbReference type="InterPro" id="IPR013747">
    <property type="entry name" value="ACP_syn_III_C"/>
</dbReference>
<dbReference type="InterPro" id="IPR013751">
    <property type="entry name" value="ACP_syn_III_N"/>
</dbReference>
<dbReference type="InterPro" id="IPR016039">
    <property type="entry name" value="Thiolase-like"/>
</dbReference>
<evidence type="ECO:0000256" key="8">
    <source>
        <dbReference type="ARBA" id="ARBA00023315"/>
    </source>
</evidence>
<dbReference type="NCBIfam" id="NF006829">
    <property type="entry name" value="PRK09352.1"/>
    <property type="match status" value="1"/>
</dbReference>
<evidence type="ECO:0000256" key="5">
    <source>
        <dbReference type="ARBA" id="ARBA00022832"/>
    </source>
</evidence>
<comment type="pathway">
    <text evidence="9">Lipid metabolism; fatty acid biosynthesis.</text>
</comment>
<keyword evidence="9" id="KW-0511">Multifunctional enzyme</keyword>
<organism evidence="13 14">
    <name type="scientific">Deinococcus roseus</name>
    <dbReference type="NCBI Taxonomy" id="392414"/>
    <lineage>
        <taxon>Bacteria</taxon>
        <taxon>Thermotogati</taxon>
        <taxon>Deinococcota</taxon>
        <taxon>Deinococci</taxon>
        <taxon>Deinococcales</taxon>
        <taxon>Deinococcaceae</taxon>
        <taxon>Deinococcus</taxon>
    </lineage>
</organism>
<keyword evidence="14" id="KW-1185">Reference proteome</keyword>
<evidence type="ECO:0000256" key="1">
    <source>
        <dbReference type="ARBA" id="ARBA00008642"/>
    </source>
</evidence>
<evidence type="ECO:0000256" key="10">
    <source>
        <dbReference type="SAM" id="Phobius"/>
    </source>
</evidence>
<keyword evidence="8 9" id="KW-0012">Acyltransferase</keyword>
<keyword evidence="2 9" id="KW-0963">Cytoplasm</keyword>
<evidence type="ECO:0000256" key="4">
    <source>
        <dbReference type="ARBA" id="ARBA00022679"/>
    </source>
</evidence>
<evidence type="ECO:0000313" key="14">
    <source>
        <dbReference type="Proteomes" id="UP000632222"/>
    </source>
</evidence>
<evidence type="ECO:0000256" key="6">
    <source>
        <dbReference type="ARBA" id="ARBA00023098"/>
    </source>
</evidence>
<feature type="active site" evidence="9">
    <location>
        <position position="108"/>
    </location>
</feature>
<dbReference type="Pfam" id="PF08545">
    <property type="entry name" value="ACP_syn_III"/>
    <property type="match status" value="1"/>
</dbReference>
<comment type="function">
    <text evidence="9">Catalyzes the condensation reaction of fatty acid synthesis by the addition to an acyl acceptor of two carbons from malonyl-ACP. Catalyzes the first condensation reaction which initiates fatty acid synthesis and may therefore play a role in governing the total rate of fatty acid production. Possesses both acetoacetyl-ACP synthase and acetyl transacylase activities. Its substrate specificity determines the biosynthesis of branched-chain and/or straight-chain of fatty acids.</text>
</comment>
<evidence type="ECO:0000259" key="12">
    <source>
        <dbReference type="Pfam" id="PF08545"/>
    </source>
</evidence>
<feature type="transmembrane region" description="Helical" evidence="10">
    <location>
        <begin position="298"/>
        <end position="318"/>
    </location>
</feature>
<comment type="similarity">
    <text evidence="1 9">Belongs to the thiolase-like superfamily. FabH family.</text>
</comment>
<reference evidence="14" key="1">
    <citation type="journal article" date="2019" name="Int. J. Syst. Evol. Microbiol.">
        <title>The Global Catalogue of Microorganisms (GCM) 10K type strain sequencing project: providing services to taxonomists for standard genome sequencing and annotation.</title>
        <authorList>
            <consortium name="The Broad Institute Genomics Platform"/>
            <consortium name="The Broad Institute Genome Sequencing Center for Infectious Disease"/>
            <person name="Wu L."/>
            <person name="Ma J."/>
        </authorList>
    </citation>
    <scope>NUCLEOTIDE SEQUENCE [LARGE SCALE GENOMIC DNA]</scope>
    <source>
        <strain evidence="14">JCM 14370</strain>
    </source>
</reference>
<feature type="region of interest" description="ACP-binding" evidence="9">
    <location>
        <begin position="245"/>
        <end position="249"/>
    </location>
</feature>
<keyword evidence="3 9" id="KW-0444">Lipid biosynthesis</keyword>
<comment type="domain">
    <text evidence="9">The last Arg residue of the ACP-binding site is essential for the weak association between ACP/AcpP and FabH.</text>
</comment>
<comment type="catalytic activity">
    <reaction evidence="9">
        <text>malonyl-[ACP] + acetyl-CoA + H(+) = 3-oxobutanoyl-[ACP] + CO2 + CoA</text>
        <dbReference type="Rhea" id="RHEA:12080"/>
        <dbReference type="Rhea" id="RHEA-COMP:9623"/>
        <dbReference type="Rhea" id="RHEA-COMP:9625"/>
        <dbReference type="ChEBI" id="CHEBI:15378"/>
        <dbReference type="ChEBI" id="CHEBI:16526"/>
        <dbReference type="ChEBI" id="CHEBI:57287"/>
        <dbReference type="ChEBI" id="CHEBI:57288"/>
        <dbReference type="ChEBI" id="CHEBI:78449"/>
        <dbReference type="ChEBI" id="CHEBI:78450"/>
        <dbReference type="EC" id="2.3.1.180"/>
    </reaction>
</comment>
<accession>A0ABQ2CYA2</accession>
<dbReference type="EC" id="2.3.1.180" evidence="9"/>
<dbReference type="Proteomes" id="UP000632222">
    <property type="component" value="Unassembled WGS sequence"/>
</dbReference>
<keyword evidence="10" id="KW-0472">Membrane</keyword>
<feature type="active site" evidence="9">
    <location>
        <position position="244"/>
    </location>
</feature>
<dbReference type="RefSeq" id="WP_189002381.1">
    <property type="nucleotide sequence ID" value="NZ_BMOD01000005.1"/>
</dbReference>
<sequence>MNVGITALATHLPEKRITNEDLSRTLDTSDEWIYTRTGIKQRFLAAEHESTSTLAIQATAKLAPEALSGVDLVIVATATPDAYFPSVAALVQDHFKLQAAAFDLSAACAGWAYALNVAAAQIQAGTSKKALVIGAETLSRITNWEDRTTAVLFGDGAGVAVLEEVPEPYGFKSFVWGTDGSGGKHLHSGATAKTLPSGEALHPYIVQNGREVFKFATRVIPEAILTATRKAGLNVEDLDRIVPHQANARIIEAAADRLKLDLGKFVVSLQEHANNSSATIPLALDYARRNNLLKKGDIIALAGFGGGLTWASAVLVWAY</sequence>
<evidence type="ECO:0000256" key="7">
    <source>
        <dbReference type="ARBA" id="ARBA00023160"/>
    </source>
</evidence>
<evidence type="ECO:0000313" key="13">
    <source>
        <dbReference type="EMBL" id="GGJ32425.1"/>
    </source>
</evidence>
<proteinExistence type="inferred from homology"/>
<evidence type="ECO:0000259" key="11">
    <source>
        <dbReference type="Pfam" id="PF08541"/>
    </source>
</evidence>
<keyword evidence="6 9" id="KW-0443">Lipid metabolism</keyword>
<keyword evidence="10" id="KW-0812">Transmembrane</keyword>
<feature type="active site" evidence="9">
    <location>
        <position position="274"/>
    </location>
</feature>
<dbReference type="Gene3D" id="3.40.47.10">
    <property type="match status" value="1"/>
</dbReference>
<comment type="subunit">
    <text evidence="9">Homodimer.</text>
</comment>
<keyword evidence="10" id="KW-1133">Transmembrane helix</keyword>
<feature type="domain" description="Beta-ketoacyl-[acyl-carrier-protein] synthase III N-terminal" evidence="12">
    <location>
        <begin position="102"/>
        <end position="180"/>
    </location>
</feature>
<keyword evidence="7 9" id="KW-0275">Fatty acid biosynthesis</keyword>
<keyword evidence="5 9" id="KW-0276">Fatty acid metabolism</keyword>
<name>A0ABQ2CYA2_9DEIO</name>
<dbReference type="EMBL" id="BMOD01000005">
    <property type="protein sequence ID" value="GGJ32425.1"/>
    <property type="molecule type" value="Genomic_DNA"/>
</dbReference>